<dbReference type="Gene3D" id="2.60.40.1120">
    <property type="entry name" value="Carboxypeptidase-like, regulatory domain"/>
    <property type="match status" value="1"/>
</dbReference>
<evidence type="ECO:0000256" key="6">
    <source>
        <dbReference type="ARBA" id="ARBA00023237"/>
    </source>
</evidence>
<evidence type="ECO:0000259" key="8">
    <source>
        <dbReference type="Pfam" id="PF07660"/>
    </source>
</evidence>
<dbReference type="InterPro" id="IPR036942">
    <property type="entry name" value="Beta-barrel_TonB_sf"/>
</dbReference>
<dbReference type="Pfam" id="PF13715">
    <property type="entry name" value="CarbopepD_reg_2"/>
    <property type="match status" value="1"/>
</dbReference>
<comment type="caution">
    <text evidence="10">The sequence shown here is derived from an EMBL/GenBank/DDBJ whole genome shotgun (WGS) entry which is preliminary data.</text>
</comment>
<keyword evidence="11" id="KW-1185">Reference proteome</keyword>
<evidence type="ECO:0000256" key="5">
    <source>
        <dbReference type="ARBA" id="ARBA00023136"/>
    </source>
</evidence>
<dbReference type="InterPro" id="IPR037066">
    <property type="entry name" value="Plug_dom_sf"/>
</dbReference>
<dbReference type="EMBL" id="SGXA01000002">
    <property type="protein sequence ID" value="RZS71079.1"/>
    <property type="molecule type" value="Genomic_DNA"/>
</dbReference>
<dbReference type="NCBIfam" id="TIGR04056">
    <property type="entry name" value="OMP_RagA_SusC"/>
    <property type="match status" value="1"/>
</dbReference>
<evidence type="ECO:0000256" key="3">
    <source>
        <dbReference type="ARBA" id="ARBA00022452"/>
    </source>
</evidence>
<evidence type="ECO:0000313" key="10">
    <source>
        <dbReference type="EMBL" id="RZS71079.1"/>
    </source>
</evidence>
<organism evidence="10 11">
    <name type="scientific">Pseudobacter ginsenosidimutans</name>
    <dbReference type="NCBI Taxonomy" id="661488"/>
    <lineage>
        <taxon>Bacteria</taxon>
        <taxon>Pseudomonadati</taxon>
        <taxon>Bacteroidota</taxon>
        <taxon>Chitinophagia</taxon>
        <taxon>Chitinophagales</taxon>
        <taxon>Chitinophagaceae</taxon>
        <taxon>Pseudobacter</taxon>
    </lineage>
</organism>
<dbReference type="Proteomes" id="UP000293874">
    <property type="component" value="Unassembled WGS sequence"/>
</dbReference>
<dbReference type="OrthoDB" id="1094723at2"/>
<dbReference type="InterPro" id="IPR023997">
    <property type="entry name" value="TonB-dep_OMP_SusC/RagA_CS"/>
</dbReference>
<dbReference type="InterPro" id="IPR011662">
    <property type="entry name" value="Secretin/TonB_short_N"/>
</dbReference>
<dbReference type="SUPFAM" id="SSF49464">
    <property type="entry name" value="Carboxypeptidase regulatory domain-like"/>
    <property type="match status" value="1"/>
</dbReference>
<dbReference type="Gene3D" id="2.170.130.10">
    <property type="entry name" value="TonB-dependent receptor, plug domain"/>
    <property type="match status" value="1"/>
</dbReference>
<dbReference type="AlphaFoldDB" id="A0A4Q7MT51"/>
<dbReference type="NCBIfam" id="TIGR04057">
    <property type="entry name" value="SusC_RagA_signa"/>
    <property type="match status" value="1"/>
</dbReference>
<dbReference type="SUPFAM" id="SSF56935">
    <property type="entry name" value="Porins"/>
    <property type="match status" value="1"/>
</dbReference>
<dbReference type="InterPro" id="IPR008969">
    <property type="entry name" value="CarboxyPept-like_regulatory"/>
</dbReference>
<evidence type="ECO:0000256" key="4">
    <source>
        <dbReference type="ARBA" id="ARBA00022692"/>
    </source>
</evidence>
<protein>
    <submittedName>
        <fullName evidence="10">TonB-linked SusC/RagA family outer membrane protein</fullName>
    </submittedName>
</protein>
<keyword evidence="6 7" id="KW-0998">Cell outer membrane</keyword>
<feature type="domain" description="TonB-dependent receptor plug" evidence="9">
    <location>
        <begin position="237"/>
        <end position="357"/>
    </location>
</feature>
<gene>
    <name evidence="10" type="ORF">EV199_2980</name>
</gene>
<evidence type="ECO:0000313" key="11">
    <source>
        <dbReference type="Proteomes" id="UP000293874"/>
    </source>
</evidence>
<name>A0A4Q7MT51_9BACT</name>
<comment type="similarity">
    <text evidence="7">Belongs to the TonB-dependent receptor family.</text>
</comment>
<dbReference type="Pfam" id="PF07715">
    <property type="entry name" value="Plug"/>
    <property type="match status" value="1"/>
</dbReference>
<comment type="subcellular location">
    <subcellularLocation>
        <location evidence="1 7">Cell outer membrane</location>
        <topology evidence="1 7">Multi-pass membrane protein</topology>
    </subcellularLocation>
</comment>
<dbReference type="Gene3D" id="2.40.170.20">
    <property type="entry name" value="TonB-dependent receptor, beta-barrel domain"/>
    <property type="match status" value="1"/>
</dbReference>
<evidence type="ECO:0000259" key="9">
    <source>
        <dbReference type="Pfam" id="PF07715"/>
    </source>
</evidence>
<dbReference type="PROSITE" id="PS52016">
    <property type="entry name" value="TONB_DEPENDENT_REC_3"/>
    <property type="match status" value="1"/>
</dbReference>
<sequence>MQKTAIGSGLARGGGHTITKTCLPGRQALLVMKLMVVLLTAAFVNVSAEGLSQKVSYSGKSADIKSVFLEVEKQTGYLFVYNEPVLQSVKPVSIRASNLPLQQFLSLLFNDQPLDYIIKSKTILLFRKTVEVTREEPVRLIIGALPPPVTGLVTDENGKPMQGATVTVKNTKLAVVTGPDGRFSITAKTGDVLVVSFVNYESQEVKVTDKPLRVSLKPLVVKLEDAVVNGIYKRPVENYTGAAQSYTVEELRKVNNTNVLAAIRSLDASIQMPSNINTGSDPNQLPQIQVRGSNSIANTDLTSQYGYISNPPLLILDGFEVPLQRIYDLDMNRVARVTILKDAAATSIYGSKAANGVLVIETLQPKKGKLQFGYNNNLSLNAPDLTSYHLLNAERKLQLELAAGIYNINPSMKLEEKEERERLYNQRLAEARRGVNTYWLSKPLQTSFGQRHSIFLGGGDDYMRYGVDLAYNNAPGVMKGSKRENISGGVNLMYHKNNLQFTNYLSVTHNNSVNSPYGNFSQYAKMNPYWRPADSVSGKVNKILQGPDDPANWYFIAYNPLYNSTLKTHNYTKYLNVTNNFQADWNILPALKFSTRFSMYTQKNEGVVFLPADAVEFVRTPDSLISTRGYFQQMNGNNTSYQGDVFLNYGKNFGKHTVFATGGYHIQQDRTYTSTITVQGFPNSEMDDLLFGLQYPANDKPTGSEAILRLVSYYGNLSYAYDYRYLLDVSFRRDGSSLFGSNQHFAPFWSVGIGWNLHKEKFIQLPELINRFKLRASYGSTGSQNFPSFASAQTYSYLTSTRYLDHIGATMLSLGNPDLRWQQTNKLNAGADLEFFKGRIQATVNYYQERTEDLFTSINTTPSSGFNSYFANLGVVQNKGIELYLTAFVIKNERRNLYWSFYGNLLHNKNKLLKISDALKAQNDKALGEQTKPTNPITAPVLQYQEGQSVSTIYAVRSLGIDPSTGNEIFLTRDGQQTYLWNPLDEVPVGDNQPKLNGNLGTNFMYKGISINVSMRTELGGQVYNRTLADRVENADPIYNVDERVLTDRWQKPGDQARFKGIATIGGSPRTDVTKASSRFIQDNNALYCDAITLGYLFPKKLTSKWHMSRFQCYFYINNPFVISSVRQERGLDYPFARNYALSLQLGF</sequence>
<dbReference type="InterPro" id="IPR012910">
    <property type="entry name" value="Plug_dom"/>
</dbReference>
<dbReference type="GO" id="GO:0009279">
    <property type="term" value="C:cell outer membrane"/>
    <property type="evidence" value="ECO:0007669"/>
    <property type="project" value="UniProtKB-SubCell"/>
</dbReference>
<dbReference type="InterPro" id="IPR023996">
    <property type="entry name" value="TonB-dep_OMP_SusC/RagA"/>
</dbReference>
<dbReference type="Pfam" id="PF07660">
    <property type="entry name" value="STN"/>
    <property type="match status" value="1"/>
</dbReference>
<keyword evidence="4 7" id="KW-0812">Transmembrane</keyword>
<feature type="domain" description="Secretin/TonB short N-terminal" evidence="8">
    <location>
        <begin position="77"/>
        <end position="128"/>
    </location>
</feature>
<accession>A0A4Q7MT51</accession>
<keyword evidence="3 7" id="KW-1134">Transmembrane beta strand</keyword>
<evidence type="ECO:0000256" key="7">
    <source>
        <dbReference type="PROSITE-ProRule" id="PRU01360"/>
    </source>
</evidence>
<dbReference type="InterPro" id="IPR039426">
    <property type="entry name" value="TonB-dep_rcpt-like"/>
</dbReference>
<keyword evidence="2 7" id="KW-0813">Transport</keyword>
<proteinExistence type="inferred from homology"/>
<keyword evidence="5 7" id="KW-0472">Membrane</keyword>
<evidence type="ECO:0000256" key="1">
    <source>
        <dbReference type="ARBA" id="ARBA00004571"/>
    </source>
</evidence>
<dbReference type="RefSeq" id="WP_130541616.1">
    <property type="nucleotide sequence ID" value="NZ_CP042431.1"/>
</dbReference>
<evidence type="ECO:0000256" key="2">
    <source>
        <dbReference type="ARBA" id="ARBA00022448"/>
    </source>
</evidence>
<reference evidence="10 11" key="1">
    <citation type="submission" date="2019-02" db="EMBL/GenBank/DDBJ databases">
        <title>Genomic Encyclopedia of Type Strains, Phase IV (KMG-IV): sequencing the most valuable type-strain genomes for metagenomic binning, comparative biology and taxonomic classification.</title>
        <authorList>
            <person name="Goeker M."/>
        </authorList>
    </citation>
    <scope>NUCLEOTIDE SEQUENCE [LARGE SCALE GENOMIC DNA]</scope>
    <source>
        <strain evidence="10 11">DSM 18116</strain>
    </source>
</reference>